<dbReference type="CTD" id="20208336"/>
<dbReference type="InterPro" id="IPR008952">
    <property type="entry name" value="Tetraspanin_EC2_sf"/>
</dbReference>
<dbReference type="HOGENOM" id="CLU_1002139_0_0_1"/>
<dbReference type="Proteomes" id="UP000015101">
    <property type="component" value="Unassembled WGS sequence"/>
</dbReference>
<dbReference type="EMBL" id="AMQM01007953">
    <property type="status" value="NOT_ANNOTATED_CDS"/>
    <property type="molecule type" value="Genomic_DNA"/>
</dbReference>
<feature type="compositionally biased region" description="Low complexity" evidence="1">
    <location>
        <begin position="242"/>
        <end position="252"/>
    </location>
</feature>
<reference evidence="3 5" key="2">
    <citation type="journal article" date="2013" name="Nature">
        <title>Insights into bilaterian evolution from three spiralian genomes.</title>
        <authorList>
            <person name="Simakov O."/>
            <person name="Marletaz F."/>
            <person name="Cho S.J."/>
            <person name="Edsinger-Gonzales E."/>
            <person name="Havlak P."/>
            <person name="Hellsten U."/>
            <person name="Kuo D.H."/>
            <person name="Larsson T."/>
            <person name="Lv J."/>
            <person name="Arendt D."/>
            <person name="Savage R."/>
            <person name="Osoegawa K."/>
            <person name="de Jong P."/>
            <person name="Grimwood J."/>
            <person name="Chapman J.A."/>
            <person name="Shapiro H."/>
            <person name="Aerts A."/>
            <person name="Otillar R.P."/>
            <person name="Terry A.Y."/>
            <person name="Boore J.L."/>
            <person name="Grigoriev I.V."/>
            <person name="Lindberg D.R."/>
            <person name="Seaver E.C."/>
            <person name="Weisblat D.A."/>
            <person name="Putnam N.H."/>
            <person name="Rokhsar D.S."/>
        </authorList>
    </citation>
    <scope>NUCLEOTIDE SEQUENCE</scope>
</reference>
<sequence length="278" mass="31155">MASKVDAYYIDPLYHHIVWGIIGTVHIFSSIFSIAMLALEGVFSSQPIAFLLQLFPFFGKTYHVTILIYLSLNGFMSIADVFVALLARAPSFQTQNLRLPRTMASEYQSNRQFRHHLHLVQSQHNCCGIHSTLKNLTIHETGCQKIILEFIEHYFCLVTLLTLTLAFQKTVLVAVSFVAMPRKSALIERDNKASLRASKMKQAKDRFLLFPTKKSLKYDFRGGDDSSASGRGGSLSGGSGVGLRISSSSSKISTAGLTYEERLKNVLKWNKKYGDDNF</sequence>
<keyword evidence="2" id="KW-0812">Transmembrane</keyword>
<evidence type="ECO:0000256" key="2">
    <source>
        <dbReference type="SAM" id="Phobius"/>
    </source>
</evidence>
<feature type="region of interest" description="Disordered" evidence="1">
    <location>
        <begin position="221"/>
        <end position="252"/>
    </location>
</feature>
<dbReference type="RefSeq" id="XP_009030057.1">
    <property type="nucleotide sequence ID" value="XM_009031809.1"/>
</dbReference>
<keyword evidence="2" id="KW-1133">Transmembrane helix</keyword>
<dbReference type="KEGG" id="hro:HELRODRAFT_182053"/>
<reference evidence="4" key="3">
    <citation type="submission" date="2015-06" db="UniProtKB">
        <authorList>
            <consortium name="EnsemblMetazoa"/>
        </authorList>
    </citation>
    <scope>IDENTIFICATION</scope>
</reference>
<dbReference type="SUPFAM" id="SSF48652">
    <property type="entry name" value="Tetraspanin"/>
    <property type="match status" value="1"/>
</dbReference>
<feature type="transmembrane region" description="Helical" evidence="2">
    <location>
        <begin position="17"/>
        <end position="43"/>
    </location>
</feature>
<dbReference type="EMBL" id="KB097694">
    <property type="protein sequence ID" value="ESN91875.1"/>
    <property type="molecule type" value="Genomic_DNA"/>
</dbReference>
<name>T1FHN7_HELRO</name>
<keyword evidence="2" id="KW-0472">Membrane</keyword>
<organism evidence="4 5">
    <name type="scientific">Helobdella robusta</name>
    <name type="common">Californian leech</name>
    <dbReference type="NCBI Taxonomy" id="6412"/>
    <lineage>
        <taxon>Eukaryota</taxon>
        <taxon>Metazoa</taxon>
        <taxon>Spiralia</taxon>
        <taxon>Lophotrochozoa</taxon>
        <taxon>Annelida</taxon>
        <taxon>Clitellata</taxon>
        <taxon>Hirudinea</taxon>
        <taxon>Rhynchobdellida</taxon>
        <taxon>Glossiphoniidae</taxon>
        <taxon>Helobdella</taxon>
    </lineage>
</organism>
<evidence type="ECO:0000313" key="4">
    <source>
        <dbReference type="EnsemblMetazoa" id="HelroP182053"/>
    </source>
</evidence>
<evidence type="ECO:0000256" key="1">
    <source>
        <dbReference type="SAM" id="MobiDB-lite"/>
    </source>
</evidence>
<evidence type="ECO:0000313" key="5">
    <source>
        <dbReference type="Proteomes" id="UP000015101"/>
    </source>
</evidence>
<protein>
    <submittedName>
        <fullName evidence="3 4">Uncharacterized protein</fullName>
    </submittedName>
</protein>
<evidence type="ECO:0000313" key="3">
    <source>
        <dbReference type="EMBL" id="ESN91875.1"/>
    </source>
</evidence>
<dbReference type="InParanoid" id="T1FHN7"/>
<dbReference type="EMBL" id="AMQM01007952">
    <property type="status" value="NOT_ANNOTATED_CDS"/>
    <property type="molecule type" value="Genomic_DNA"/>
</dbReference>
<dbReference type="AlphaFoldDB" id="T1FHN7"/>
<accession>T1FHN7</accession>
<dbReference type="GeneID" id="20208336"/>
<reference evidence="5" key="1">
    <citation type="submission" date="2012-12" db="EMBL/GenBank/DDBJ databases">
        <authorList>
            <person name="Hellsten U."/>
            <person name="Grimwood J."/>
            <person name="Chapman J.A."/>
            <person name="Shapiro H."/>
            <person name="Aerts A."/>
            <person name="Otillar R.P."/>
            <person name="Terry A.Y."/>
            <person name="Boore J.L."/>
            <person name="Simakov O."/>
            <person name="Marletaz F."/>
            <person name="Cho S.-J."/>
            <person name="Edsinger-Gonzales E."/>
            <person name="Havlak P."/>
            <person name="Kuo D.-H."/>
            <person name="Larsson T."/>
            <person name="Lv J."/>
            <person name="Arendt D."/>
            <person name="Savage R."/>
            <person name="Osoegawa K."/>
            <person name="de Jong P."/>
            <person name="Lindberg D.R."/>
            <person name="Seaver E.C."/>
            <person name="Weisblat D.A."/>
            <person name="Putnam N.H."/>
            <person name="Grigoriev I.V."/>
            <person name="Rokhsar D.S."/>
        </authorList>
    </citation>
    <scope>NUCLEOTIDE SEQUENCE</scope>
</reference>
<dbReference type="GO" id="GO:0016020">
    <property type="term" value="C:membrane"/>
    <property type="evidence" value="ECO:0007669"/>
    <property type="project" value="InterPro"/>
</dbReference>
<feature type="compositionally biased region" description="Gly residues" evidence="1">
    <location>
        <begin position="230"/>
        <end position="241"/>
    </location>
</feature>
<proteinExistence type="predicted"/>
<feature type="transmembrane region" description="Helical" evidence="2">
    <location>
        <begin position="157"/>
        <end position="179"/>
    </location>
</feature>
<gene>
    <name evidence="4" type="primary">20208336</name>
    <name evidence="3" type="ORF">HELRODRAFT_182053</name>
</gene>
<feature type="transmembrane region" description="Helical" evidence="2">
    <location>
        <begin position="64"/>
        <end position="87"/>
    </location>
</feature>
<keyword evidence="5" id="KW-1185">Reference proteome</keyword>
<dbReference type="EnsemblMetazoa" id="HelroT182053">
    <property type="protein sequence ID" value="HelroP182053"/>
    <property type="gene ID" value="HelroG182053"/>
</dbReference>